<keyword evidence="3" id="KW-1185">Reference proteome</keyword>
<accession>A0ABQ5MW80</accession>
<dbReference type="InterPro" id="IPR006026">
    <property type="entry name" value="Peptidase_Metallo"/>
</dbReference>
<dbReference type="InterPro" id="IPR024079">
    <property type="entry name" value="MetalloPept_cat_dom_sf"/>
</dbReference>
<proteinExistence type="predicted"/>
<dbReference type="Proteomes" id="UP001209654">
    <property type="component" value="Unassembled WGS sequence"/>
</dbReference>
<protein>
    <recommendedName>
        <fullName evidence="1">Peptidase metallopeptidase domain-containing protein</fullName>
    </recommendedName>
</protein>
<feature type="domain" description="Peptidase metallopeptidase" evidence="1">
    <location>
        <begin position="29"/>
        <end position="160"/>
    </location>
</feature>
<evidence type="ECO:0000313" key="3">
    <source>
        <dbReference type="Proteomes" id="UP001209654"/>
    </source>
</evidence>
<evidence type="ECO:0000259" key="1">
    <source>
        <dbReference type="SMART" id="SM00235"/>
    </source>
</evidence>
<sequence>MADSTNKDRYCVIRTATATSGNTKAALLNEARWNVSRLKVGFLEGDPGLQQRVLAVAREWTGPDLANLQFDEAADAEADIRVAFQQGNGSWSYLGTQAQHIGAGEPTMNYGWLTPDSPDDEVRRVVLHEFGHAVGLIHEHQNPQKPIQWNRAAVIADLSGPPNNWDEATIENNIFRKYDPQDLAGTDTDSSSIMMYPIPASWTLDGFSADLNSSLSATDKDFIRSAYPW</sequence>
<name>A0ABQ5MW80_9MICC</name>
<dbReference type="SMART" id="SM00235">
    <property type="entry name" value="ZnMc"/>
    <property type="match status" value="1"/>
</dbReference>
<dbReference type="EMBL" id="BRVS01000013">
    <property type="protein sequence ID" value="GLB68216.1"/>
    <property type="molecule type" value="Genomic_DNA"/>
</dbReference>
<organism evidence="2 3">
    <name type="scientific">Arthrobacter mangrovi</name>
    <dbReference type="NCBI Taxonomy" id="2966350"/>
    <lineage>
        <taxon>Bacteria</taxon>
        <taxon>Bacillati</taxon>
        <taxon>Actinomycetota</taxon>
        <taxon>Actinomycetes</taxon>
        <taxon>Micrococcales</taxon>
        <taxon>Micrococcaceae</taxon>
        <taxon>Arthrobacter</taxon>
    </lineage>
</organism>
<reference evidence="2 3" key="1">
    <citation type="journal article" date="2023" name="Int. J. Syst. Evol. Microbiol.">
        <title>Arthrobacter mangrovi sp. nov., an actinobacterium isolated from the rhizosphere of a mangrove.</title>
        <authorList>
            <person name="Hamada M."/>
            <person name="Saitou S."/>
            <person name="Enomoto N."/>
            <person name="Nanri K."/>
            <person name="Hidaka K."/>
            <person name="Miura T."/>
            <person name="Tamura T."/>
        </authorList>
    </citation>
    <scope>NUCLEOTIDE SEQUENCE [LARGE SCALE GENOMIC DNA]</scope>
    <source>
        <strain evidence="2 3">NBRC 112813</strain>
    </source>
</reference>
<dbReference type="SUPFAM" id="SSF55486">
    <property type="entry name" value="Metalloproteases ('zincins'), catalytic domain"/>
    <property type="match status" value="1"/>
</dbReference>
<dbReference type="RefSeq" id="WP_264796312.1">
    <property type="nucleotide sequence ID" value="NZ_BRVS01000013.1"/>
</dbReference>
<evidence type="ECO:0000313" key="2">
    <source>
        <dbReference type="EMBL" id="GLB68216.1"/>
    </source>
</evidence>
<comment type="caution">
    <text evidence="2">The sequence shown here is derived from an EMBL/GenBank/DDBJ whole genome shotgun (WGS) entry which is preliminary data.</text>
</comment>
<dbReference type="Gene3D" id="3.40.390.10">
    <property type="entry name" value="Collagenase (Catalytic Domain)"/>
    <property type="match status" value="1"/>
</dbReference>
<gene>
    <name evidence="2" type="ORF">AHIS1636_26580</name>
</gene>
<dbReference type="CDD" id="cd04327">
    <property type="entry name" value="ZnMc_MMP_like_3"/>
    <property type="match status" value="1"/>
</dbReference>